<feature type="domain" description="Endonuclease/exonuclease/phosphatase" evidence="1">
    <location>
        <begin position="23"/>
        <end position="139"/>
    </location>
</feature>
<dbReference type="InterPro" id="IPR005135">
    <property type="entry name" value="Endo/exonuclease/phosphatase"/>
</dbReference>
<keyword evidence="4" id="KW-1185">Reference proteome</keyword>
<accession>T1EPT0</accession>
<dbReference type="HOGENOM" id="CLU_1541788_0_0_1"/>
<dbReference type="eggNOG" id="KOG1075">
    <property type="taxonomic scope" value="Eukaryota"/>
</dbReference>
<dbReference type="SUPFAM" id="SSF56219">
    <property type="entry name" value="DNase I-like"/>
    <property type="match status" value="1"/>
</dbReference>
<dbReference type="OrthoDB" id="6286496at2759"/>
<organism evidence="3 4">
    <name type="scientific">Helobdella robusta</name>
    <name type="common">Californian leech</name>
    <dbReference type="NCBI Taxonomy" id="6412"/>
    <lineage>
        <taxon>Eukaryota</taxon>
        <taxon>Metazoa</taxon>
        <taxon>Spiralia</taxon>
        <taxon>Lophotrochozoa</taxon>
        <taxon>Annelida</taxon>
        <taxon>Clitellata</taxon>
        <taxon>Hirudinea</taxon>
        <taxon>Rhynchobdellida</taxon>
        <taxon>Glossiphoniidae</taxon>
        <taxon>Helobdella</taxon>
    </lineage>
</organism>
<reference evidence="3" key="3">
    <citation type="submission" date="2015-06" db="UniProtKB">
        <authorList>
            <consortium name="EnsemblMetazoa"/>
        </authorList>
    </citation>
    <scope>IDENTIFICATION</scope>
</reference>
<dbReference type="GeneID" id="20198580"/>
<evidence type="ECO:0000259" key="1">
    <source>
        <dbReference type="Pfam" id="PF14529"/>
    </source>
</evidence>
<evidence type="ECO:0000313" key="2">
    <source>
        <dbReference type="EMBL" id="ESO06001.1"/>
    </source>
</evidence>
<dbReference type="RefSeq" id="XP_009015369.1">
    <property type="nucleotide sequence ID" value="XM_009017121.1"/>
</dbReference>
<dbReference type="OMA" id="FNWSHEV"/>
<dbReference type="PANTHER" id="PTHR33395:SF21">
    <property type="entry name" value="PERICARDIN"/>
    <property type="match status" value="1"/>
</dbReference>
<dbReference type="EMBL" id="AMQM01000506">
    <property type="status" value="NOT_ANNOTATED_CDS"/>
    <property type="molecule type" value="Genomic_DNA"/>
</dbReference>
<proteinExistence type="predicted"/>
<name>T1EPT0_HELRO</name>
<dbReference type="CTD" id="20198580"/>
<dbReference type="Gene3D" id="3.60.10.10">
    <property type="entry name" value="Endonuclease/exonuclease/phosphatase"/>
    <property type="match status" value="1"/>
</dbReference>
<dbReference type="EnsemblMetazoa" id="HelroT160107">
    <property type="protein sequence ID" value="HelroP160107"/>
    <property type="gene ID" value="HelroG160107"/>
</dbReference>
<dbReference type="Pfam" id="PF14529">
    <property type="entry name" value="Exo_endo_phos_2"/>
    <property type="match status" value="1"/>
</dbReference>
<reference evidence="2 4" key="2">
    <citation type="journal article" date="2013" name="Nature">
        <title>Insights into bilaterian evolution from three spiralian genomes.</title>
        <authorList>
            <person name="Simakov O."/>
            <person name="Marletaz F."/>
            <person name="Cho S.J."/>
            <person name="Edsinger-Gonzales E."/>
            <person name="Havlak P."/>
            <person name="Hellsten U."/>
            <person name="Kuo D.H."/>
            <person name="Larsson T."/>
            <person name="Lv J."/>
            <person name="Arendt D."/>
            <person name="Savage R."/>
            <person name="Osoegawa K."/>
            <person name="de Jong P."/>
            <person name="Grimwood J."/>
            <person name="Chapman J.A."/>
            <person name="Shapiro H."/>
            <person name="Aerts A."/>
            <person name="Otillar R.P."/>
            <person name="Terry A.Y."/>
            <person name="Boore J.L."/>
            <person name="Grigoriev I.V."/>
            <person name="Lindberg D.R."/>
            <person name="Seaver E.C."/>
            <person name="Weisblat D.A."/>
            <person name="Putnam N.H."/>
            <person name="Rokhsar D.S."/>
        </authorList>
    </citation>
    <scope>NUCLEOTIDE SEQUENCE</scope>
</reference>
<dbReference type="STRING" id="6412.T1EPT0"/>
<sequence>MDLSVGFKKYICVQLSGYTEDLNFLLVYRSPNSDLNNNSNLLVLLKKFSKIKGQKIYVGDFNLPNIDWDLVSTPGGVRSMESMFLNCVRDLYLHQLVSKATRFRTSQKSNILDLILVHDKDVVANIDYNSPIGNSDHIVLVFVLRHTWNLVRKRAKQKYNFNKGEYDKMRVCQN</sequence>
<dbReference type="InterPro" id="IPR036691">
    <property type="entry name" value="Endo/exonu/phosph_ase_sf"/>
</dbReference>
<dbReference type="InParanoid" id="T1EPT0"/>
<dbReference type="EMBL" id="KB096324">
    <property type="protein sequence ID" value="ESO06001.1"/>
    <property type="molecule type" value="Genomic_DNA"/>
</dbReference>
<dbReference type="GO" id="GO:0003824">
    <property type="term" value="F:catalytic activity"/>
    <property type="evidence" value="ECO:0007669"/>
    <property type="project" value="InterPro"/>
</dbReference>
<protein>
    <recommendedName>
        <fullName evidence="1">Endonuclease/exonuclease/phosphatase domain-containing protein</fullName>
    </recommendedName>
</protein>
<dbReference type="KEGG" id="hro:HELRODRAFT_160107"/>
<reference evidence="4" key="1">
    <citation type="submission" date="2012-12" db="EMBL/GenBank/DDBJ databases">
        <authorList>
            <person name="Hellsten U."/>
            <person name="Grimwood J."/>
            <person name="Chapman J.A."/>
            <person name="Shapiro H."/>
            <person name="Aerts A."/>
            <person name="Otillar R.P."/>
            <person name="Terry A.Y."/>
            <person name="Boore J.L."/>
            <person name="Simakov O."/>
            <person name="Marletaz F."/>
            <person name="Cho S.-J."/>
            <person name="Edsinger-Gonzales E."/>
            <person name="Havlak P."/>
            <person name="Kuo D.-H."/>
            <person name="Larsson T."/>
            <person name="Lv J."/>
            <person name="Arendt D."/>
            <person name="Savage R."/>
            <person name="Osoegawa K."/>
            <person name="de Jong P."/>
            <person name="Lindberg D.R."/>
            <person name="Seaver E.C."/>
            <person name="Weisblat D.A."/>
            <person name="Putnam N.H."/>
            <person name="Grigoriev I.V."/>
            <person name="Rokhsar D.S."/>
        </authorList>
    </citation>
    <scope>NUCLEOTIDE SEQUENCE</scope>
</reference>
<gene>
    <name evidence="3" type="primary">20198580</name>
    <name evidence="2" type="ORF">HELRODRAFT_160107</name>
</gene>
<dbReference type="AlphaFoldDB" id="T1EPT0"/>
<evidence type="ECO:0000313" key="4">
    <source>
        <dbReference type="Proteomes" id="UP000015101"/>
    </source>
</evidence>
<evidence type="ECO:0000313" key="3">
    <source>
        <dbReference type="EnsemblMetazoa" id="HelroP160107"/>
    </source>
</evidence>
<dbReference type="PANTHER" id="PTHR33395">
    <property type="entry name" value="TRANSCRIPTASE, PUTATIVE-RELATED-RELATED"/>
    <property type="match status" value="1"/>
</dbReference>
<dbReference type="Proteomes" id="UP000015101">
    <property type="component" value="Unassembled WGS sequence"/>
</dbReference>